<sequence length="68" mass="7154">MAGSRVHPPTQANRVALGVSARLRVISALVIIEQPALAVDVLAREAQVVAKCSHPKQNPNPPPTDIAL</sequence>
<organism evidence="1 2">
    <name type="scientific">Methylovulum psychrotolerans</name>
    <dbReference type="NCBI Taxonomy" id="1704499"/>
    <lineage>
        <taxon>Bacteria</taxon>
        <taxon>Pseudomonadati</taxon>
        <taxon>Pseudomonadota</taxon>
        <taxon>Gammaproteobacteria</taxon>
        <taxon>Methylococcales</taxon>
        <taxon>Methylococcaceae</taxon>
        <taxon>Methylovulum</taxon>
    </lineage>
</organism>
<name>A0A2S5CGB5_9GAMM</name>
<reference evidence="1 2" key="1">
    <citation type="submission" date="2017-11" db="EMBL/GenBank/DDBJ databases">
        <title>Draft Genome Sequence of Methylobacter psychrotolerans Sph1T, an Obligate Methanotroph from Low-Temperature Environments.</title>
        <authorList>
            <person name="Oshkin I.Y."/>
            <person name="Miroshnikov K."/>
            <person name="Belova S.E."/>
            <person name="Korzhenkov A."/>
            <person name="Toshchakov S.V."/>
            <person name="Dedysh S.N."/>
        </authorList>
    </citation>
    <scope>NUCLEOTIDE SEQUENCE [LARGE SCALE GENOMIC DNA]</scope>
    <source>
        <strain evidence="1 2">Sph1</strain>
    </source>
</reference>
<accession>A0A2S5CGB5</accession>
<protein>
    <submittedName>
        <fullName evidence="1">Uncharacterized protein</fullName>
    </submittedName>
</protein>
<proteinExistence type="predicted"/>
<dbReference type="Proteomes" id="UP000237423">
    <property type="component" value="Unassembled WGS sequence"/>
</dbReference>
<dbReference type="EMBL" id="PGFZ01000024">
    <property type="protein sequence ID" value="POZ49782.1"/>
    <property type="molecule type" value="Genomic_DNA"/>
</dbReference>
<evidence type="ECO:0000313" key="2">
    <source>
        <dbReference type="Proteomes" id="UP000237423"/>
    </source>
</evidence>
<comment type="caution">
    <text evidence="1">The sequence shown here is derived from an EMBL/GenBank/DDBJ whole genome shotgun (WGS) entry which is preliminary data.</text>
</comment>
<evidence type="ECO:0000313" key="1">
    <source>
        <dbReference type="EMBL" id="POZ49782.1"/>
    </source>
</evidence>
<dbReference type="AlphaFoldDB" id="A0A2S5CGB5"/>
<gene>
    <name evidence="1" type="ORF">AADEFJLK_04458</name>
</gene>